<keyword evidence="3" id="KW-1185">Reference proteome</keyword>
<protein>
    <submittedName>
        <fullName evidence="2">SGNH/GDSL hydrolase family protein</fullName>
    </submittedName>
</protein>
<dbReference type="Proteomes" id="UP001527099">
    <property type="component" value="Unassembled WGS sequence"/>
</dbReference>
<dbReference type="SUPFAM" id="SSF52266">
    <property type="entry name" value="SGNH hydrolase"/>
    <property type="match status" value="1"/>
</dbReference>
<name>A0ABT4GPB6_9BACL</name>
<dbReference type="PANTHER" id="PTHR30383:SF5">
    <property type="entry name" value="SGNH HYDROLASE-TYPE ESTERASE DOMAIN-CONTAINING PROTEIN"/>
    <property type="match status" value="1"/>
</dbReference>
<evidence type="ECO:0000259" key="1">
    <source>
        <dbReference type="Pfam" id="PF13472"/>
    </source>
</evidence>
<dbReference type="GO" id="GO:0016787">
    <property type="term" value="F:hydrolase activity"/>
    <property type="evidence" value="ECO:0007669"/>
    <property type="project" value="UniProtKB-KW"/>
</dbReference>
<dbReference type="Pfam" id="PF13472">
    <property type="entry name" value="Lipase_GDSL_2"/>
    <property type="match status" value="1"/>
</dbReference>
<dbReference type="InterPro" id="IPR013830">
    <property type="entry name" value="SGNH_hydro"/>
</dbReference>
<comment type="caution">
    <text evidence="2">The sequence shown here is derived from an EMBL/GenBank/DDBJ whole genome shotgun (WGS) entry which is preliminary data.</text>
</comment>
<evidence type="ECO:0000313" key="3">
    <source>
        <dbReference type="Proteomes" id="UP001527099"/>
    </source>
</evidence>
<dbReference type="PANTHER" id="PTHR30383">
    <property type="entry name" value="THIOESTERASE 1/PROTEASE 1/LYSOPHOSPHOLIPASE L1"/>
    <property type="match status" value="1"/>
</dbReference>
<keyword evidence="2" id="KW-0378">Hydrolase</keyword>
<gene>
    <name evidence="2" type="ORF">M5X19_35180</name>
</gene>
<dbReference type="EMBL" id="JAMDMX010000190">
    <property type="protein sequence ID" value="MCY9698048.1"/>
    <property type="molecule type" value="Genomic_DNA"/>
</dbReference>
<reference evidence="2 3" key="1">
    <citation type="submission" date="2022-05" db="EMBL/GenBank/DDBJ databases">
        <title>Genome Sequencing of Bee-Associated Microbes.</title>
        <authorList>
            <person name="Dunlap C."/>
        </authorList>
    </citation>
    <scope>NUCLEOTIDE SEQUENCE [LARGE SCALE GENOMIC DNA]</scope>
    <source>
        <strain evidence="2 3">NRRL B-14421</strain>
    </source>
</reference>
<dbReference type="CDD" id="cd01834">
    <property type="entry name" value="SGNH_hydrolase_like_2"/>
    <property type="match status" value="1"/>
</dbReference>
<dbReference type="RefSeq" id="WP_029198604.1">
    <property type="nucleotide sequence ID" value="NZ_JAMDMW010000207.1"/>
</dbReference>
<dbReference type="InterPro" id="IPR051532">
    <property type="entry name" value="Ester_Hydrolysis_Enzymes"/>
</dbReference>
<organism evidence="2 3">
    <name type="scientific">Paenibacillus alginolyticus</name>
    <dbReference type="NCBI Taxonomy" id="59839"/>
    <lineage>
        <taxon>Bacteria</taxon>
        <taxon>Bacillati</taxon>
        <taxon>Bacillota</taxon>
        <taxon>Bacilli</taxon>
        <taxon>Bacillales</taxon>
        <taxon>Paenibacillaceae</taxon>
        <taxon>Paenibacillus</taxon>
    </lineage>
</organism>
<feature type="domain" description="SGNH hydrolase-type esterase" evidence="1">
    <location>
        <begin position="12"/>
        <end position="201"/>
    </location>
</feature>
<dbReference type="InterPro" id="IPR036514">
    <property type="entry name" value="SGNH_hydro_sf"/>
</dbReference>
<dbReference type="Gene3D" id="3.40.50.1110">
    <property type="entry name" value="SGNH hydrolase"/>
    <property type="match status" value="1"/>
</dbReference>
<evidence type="ECO:0000313" key="2">
    <source>
        <dbReference type="EMBL" id="MCY9698048.1"/>
    </source>
</evidence>
<proteinExistence type="predicted"/>
<sequence>MKLEKNNKLVMIGDSVTDCERSRPIGEGLFGALGKGYVSIVDGLINATYPELQIRTVNVGTSGNTVLDLQDRWQTDVIDLKPDWLSIMIGINDVWRHFDVPHQNERHVDIATYEKTLRELVEQTRPLVKGLVLMTPFYIEPNPQDAMRCKMDQYGAVVKQIAEETGSLFVDTQAAFEPVLQAYYPAYIAWDRVHPNNVGHTILAKAFLKAIDFNWK</sequence>
<accession>A0ABT4GPB6</accession>